<name>A0A6A5XZV2_9PLEO</name>
<keyword evidence="4" id="KW-1185">Reference proteome</keyword>
<proteinExistence type="predicted"/>
<dbReference type="GeneID" id="54291170"/>
<feature type="compositionally biased region" description="Low complexity" evidence="1">
    <location>
        <begin position="128"/>
        <end position="158"/>
    </location>
</feature>
<evidence type="ECO:0000313" key="4">
    <source>
        <dbReference type="Proteomes" id="UP000799778"/>
    </source>
</evidence>
<dbReference type="RefSeq" id="XP_033386580.1">
    <property type="nucleotide sequence ID" value="XM_033533773.1"/>
</dbReference>
<evidence type="ECO:0000313" key="3">
    <source>
        <dbReference type="EMBL" id="KAF2018241.1"/>
    </source>
</evidence>
<protein>
    <recommendedName>
        <fullName evidence="5">Fucose-specific lectin</fullName>
    </recommendedName>
</protein>
<feature type="region of interest" description="Disordered" evidence="1">
    <location>
        <begin position="108"/>
        <end position="158"/>
    </location>
</feature>
<dbReference type="AlphaFoldDB" id="A0A6A5XZV2"/>
<evidence type="ECO:0000256" key="2">
    <source>
        <dbReference type="SAM" id="Phobius"/>
    </source>
</evidence>
<keyword evidence="2" id="KW-0472">Membrane</keyword>
<gene>
    <name evidence="3" type="ORF">BU24DRAFT_491241</name>
</gene>
<keyword evidence="2" id="KW-1133">Transmembrane helix</keyword>
<dbReference type="Proteomes" id="UP000799778">
    <property type="component" value="Unassembled WGS sequence"/>
</dbReference>
<accession>A0A6A5XZV2</accession>
<evidence type="ECO:0008006" key="5">
    <source>
        <dbReference type="Google" id="ProtNLM"/>
    </source>
</evidence>
<dbReference type="OrthoDB" id="3799656at2759"/>
<dbReference type="EMBL" id="ML978068">
    <property type="protein sequence ID" value="KAF2018241.1"/>
    <property type="molecule type" value="Genomic_DNA"/>
</dbReference>
<feature type="region of interest" description="Disordered" evidence="1">
    <location>
        <begin position="1"/>
        <end position="51"/>
    </location>
</feature>
<organism evidence="3 4">
    <name type="scientific">Aaosphaeria arxii CBS 175.79</name>
    <dbReference type="NCBI Taxonomy" id="1450172"/>
    <lineage>
        <taxon>Eukaryota</taxon>
        <taxon>Fungi</taxon>
        <taxon>Dikarya</taxon>
        <taxon>Ascomycota</taxon>
        <taxon>Pezizomycotina</taxon>
        <taxon>Dothideomycetes</taxon>
        <taxon>Pleosporomycetidae</taxon>
        <taxon>Pleosporales</taxon>
        <taxon>Pleosporales incertae sedis</taxon>
        <taxon>Aaosphaeria</taxon>
    </lineage>
</organism>
<feature type="transmembrane region" description="Helical" evidence="2">
    <location>
        <begin position="83"/>
        <end position="104"/>
    </location>
</feature>
<feature type="compositionally biased region" description="Basic and acidic residues" evidence="1">
    <location>
        <begin position="35"/>
        <end position="46"/>
    </location>
</feature>
<reference evidence="3" key="1">
    <citation type="journal article" date="2020" name="Stud. Mycol.">
        <title>101 Dothideomycetes genomes: a test case for predicting lifestyles and emergence of pathogens.</title>
        <authorList>
            <person name="Haridas S."/>
            <person name="Albert R."/>
            <person name="Binder M."/>
            <person name="Bloem J."/>
            <person name="Labutti K."/>
            <person name="Salamov A."/>
            <person name="Andreopoulos B."/>
            <person name="Baker S."/>
            <person name="Barry K."/>
            <person name="Bills G."/>
            <person name="Bluhm B."/>
            <person name="Cannon C."/>
            <person name="Castanera R."/>
            <person name="Culley D."/>
            <person name="Daum C."/>
            <person name="Ezra D."/>
            <person name="Gonzalez J."/>
            <person name="Henrissat B."/>
            <person name="Kuo A."/>
            <person name="Liang C."/>
            <person name="Lipzen A."/>
            <person name="Lutzoni F."/>
            <person name="Magnuson J."/>
            <person name="Mondo S."/>
            <person name="Nolan M."/>
            <person name="Ohm R."/>
            <person name="Pangilinan J."/>
            <person name="Park H.-J."/>
            <person name="Ramirez L."/>
            <person name="Alfaro M."/>
            <person name="Sun H."/>
            <person name="Tritt A."/>
            <person name="Yoshinaga Y."/>
            <person name="Zwiers L.-H."/>
            <person name="Turgeon B."/>
            <person name="Goodwin S."/>
            <person name="Spatafora J."/>
            <person name="Crous P."/>
            <person name="Grigoriev I."/>
        </authorList>
    </citation>
    <scope>NUCLEOTIDE SEQUENCE</scope>
    <source>
        <strain evidence="3">CBS 175.79</strain>
    </source>
</reference>
<sequence length="339" mass="36483">MASPTPTPAYAEFQNSSPEVHMRAEPPPQAPPVVHKYEVGPDHDYNQPHYAQGYYGQEKGVEAQPPVQQSPPKKRFLGLSRGVIIAIVVGIILIIVGVVVGVVLGTRTKSSNNEGTKLPAETASSIVSSQTAQTARTAQATTSTPSSSSATTTSRTSSASSSATASVTILQAIYATNDVTEKARNSLQQGANLVVDMDDKGPWAEPDPWFGTNKCLSILHQAGTSIRTFVACEGDGVFTLVPERVGPFPNAQEITRQGPKDNNFAIASIVWGKTELREGDLYEKVWDLKKNNTAVPFTNDFFGIDTHFGNGKSGVIFYTQDDFKTFRSLIGKEDGSTSW</sequence>
<evidence type="ECO:0000256" key="1">
    <source>
        <dbReference type="SAM" id="MobiDB-lite"/>
    </source>
</evidence>
<keyword evidence="2" id="KW-0812">Transmembrane</keyword>